<keyword evidence="1" id="KW-1133">Transmembrane helix</keyword>
<proteinExistence type="predicted"/>
<comment type="caution">
    <text evidence="2">The sequence shown here is derived from an EMBL/GenBank/DDBJ whole genome shotgun (WGS) entry which is preliminary data.</text>
</comment>
<dbReference type="AlphaFoldDB" id="A0A1G2EZ57"/>
<gene>
    <name evidence="2" type="ORF">A2931_03450</name>
</gene>
<organism evidence="2 3">
    <name type="scientific">Candidatus Niyogibacteria bacterium RIFCSPLOWO2_01_FULL_45_48</name>
    <dbReference type="NCBI Taxonomy" id="1801724"/>
    <lineage>
        <taxon>Bacteria</taxon>
        <taxon>Candidatus Niyogiibacteriota</taxon>
    </lineage>
</organism>
<protein>
    <recommendedName>
        <fullName evidence="4">Type II secretion system protein GspG C-terminal domain-containing protein</fullName>
    </recommendedName>
</protein>
<dbReference type="EMBL" id="MHMQ01000008">
    <property type="protein sequence ID" value="OGZ31033.1"/>
    <property type="molecule type" value="Genomic_DNA"/>
</dbReference>
<evidence type="ECO:0000313" key="3">
    <source>
        <dbReference type="Proteomes" id="UP000177486"/>
    </source>
</evidence>
<feature type="transmembrane region" description="Helical" evidence="1">
    <location>
        <begin position="6"/>
        <end position="24"/>
    </location>
</feature>
<sequence length="151" mass="17580">MKIFVWGVIIVVVAAVVAGFFIVGSPQTERMRKIDDQRVSDLQNIQWQIVNFWQSKKRFPKDLNELKDDISGWLAPVDPETKRPYEYFPGEGFSFTLCADFTLESDEAQTEILRYPVSAEENWAHPAGRHCFERVLDPERYPPFEKPVRSQ</sequence>
<reference evidence="2 3" key="1">
    <citation type="journal article" date="2016" name="Nat. Commun.">
        <title>Thousands of microbial genomes shed light on interconnected biogeochemical processes in an aquifer system.</title>
        <authorList>
            <person name="Anantharaman K."/>
            <person name="Brown C.T."/>
            <person name="Hug L.A."/>
            <person name="Sharon I."/>
            <person name="Castelle C.J."/>
            <person name="Probst A.J."/>
            <person name="Thomas B.C."/>
            <person name="Singh A."/>
            <person name="Wilkins M.J."/>
            <person name="Karaoz U."/>
            <person name="Brodie E.L."/>
            <person name="Williams K.H."/>
            <person name="Hubbard S.S."/>
            <person name="Banfield J.F."/>
        </authorList>
    </citation>
    <scope>NUCLEOTIDE SEQUENCE [LARGE SCALE GENOMIC DNA]</scope>
</reference>
<evidence type="ECO:0000313" key="2">
    <source>
        <dbReference type="EMBL" id="OGZ31033.1"/>
    </source>
</evidence>
<evidence type="ECO:0008006" key="4">
    <source>
        <dbReference type="Google" id="ProtNLM"/>
    </source>
</evidence>
<keyword evidence="1" id="KW-0812">Transmembrane</keyword>
<accession>A0A1G2EZ57</accession>
<evidence type="ECO:0000256" key="1">
    <source>
        <dbReference type="SAM" id="Phobius"/>
    </source>
</evidence>
<keyword evidence="1" id="KW-0472">Membrane</keyword>
<name>A0A1G2EZ57_9BACT</name>
<dbReference type="Proteomes" id="UP000177486">
    <property type="component" value="Unassembled WGS sequence"/>
</dbReference>